<evidence type="ECO:0000256" key="11">
    <source>
        <dbReference type="ARBA" id="ARBA00023004"/>
    </source>
</evidence>
<comment type="subcellular location">
    <subcellularLocation>
        <location evidence="3">Cytoplasm</location>
        <location evidence="3">Cytosol</location>
    </subcellularLocation>
    <subcellularLocation>
        <location evidence="2">Lipid droplet</location>
    </subcellularLocation>
    <subcellularLocation>
        <location evidence="1">Membrane</location>
    </subcellularLocation>
</comment>
<comment type="caution">
    <text evidence="59">The sequence shown here is derived from an EMBL/GenBank/DDBJ whole genome shotgun (WGS) entry which is preliminary data.</text>
</comment>
<evidence type="ECO:0000256" key="20">
    <source>
        <dbReference type="ARBA" id="ARBA00036149"/>
    </source>
</evidence>
<evidence type="ECO:0000256" key="45">
    <source>
        <dbReference type="ARBA" id="ARBA00041889"/>
    </source>
</evidence>
<evidence type="ECO:0000256" key="42">
    <source>
        <dbReference type="ARBA" id="ARBA00040850"/>
    </source>
</evidence>
<evidence type="ECO:0000256" key="26">
    <source>
        <dbReference type="ARBA" id="ARBA00036449"/>
    </source>
</evidence>
<evidence type="ECO:0000313" key="59">
    <source>
        <dbReference type="EMBL" id="KAF5911789.1"/>
    </source>
</evidence>
<dbReference type="GO" id="GO:0005506">
    <property type="term" value="F:iron ion binding"/>
    <property type="evidence" value="ECO:0007669"/>
    <property type="project" value="InterPro"/>
</dbReference>
<comment type="catalytic activity">
    <reaction evidence="17">
        <text>(9Z,12Z)-octadecadienoate + O2 = (13S)-hydroperoxy-(9Z,11E)-octadecadienoate</text>
        <dbReference type="Rhea" id="RHEA:22780"/>
        <dbReference type="ChEBI" id="CHEBI:15379"/>
        <dbReference type="ChEBI" id="CHEBI:30245"/>
        <dbReference type="ChEBI" id="CHEBI:57466"/>
        <dbReference type="EC" id="1.13.11.12"/>
    </reaction>
    <physiologicalReaction direction="left-to-right" evidence="17">
        <dbReference type="Rhea" id="RHEA:22781"/>
    </physiologicalReaction>
</comment>
<evidence type="ECO:0000256" key="10">
    <source>
        <dbReference type="ARBA" id="ARBA00023002"/>
    </source>
</evidence>
<dbReference type="InterPro" id="IPR042062">
    <property type="entry name" value="PLAT_LOX_verte"/>
</dbReference>
<comment type="catalytic activity">
    <reaction evidence="18">
        <text>(15R)-hydroperoxy-(5Z,8Z,11Z,13E)-eicosatetraenoate = 15-oxo-(5Z,8Z,11Z,13E)-eicosatetraenoate + H2O</text>
        <dbReference type="Rhea" id="RHEA:50152"/>
        <dbReference type="ChEBI" id="CHEBI:15377"/>
        <dbReference type="ChEBI" id="CHEBI:57410"/>
        <dbReference type="ChEBI" id="CHEBI:82626"/>
    </reaction>
    <physiologicalReaction direction="left-to-right" evidence="18">
        <dbReference type="Rhea" id="RHEA:50153"/>
    </physiologicalReaction>
</comment>
<dbReference type="Gene3D" id="3.10.450.60">
    <property type="match status" value="1"/>
</dbReference>
<feature type="binding site" evidence="53">
    <location>
        <position position="83"/>
    </location>
    <ligand>
        <name>Ca(2+)</name>
        <dbReference type="ChEBI" id="CHEBI:29108"/>
        <label>1</label>
    </ligand>
</feature>
<comment type="catalytic activity">
    <reaction evidence="27">
        <text>(4Z,7Z,10Z,13Z,16Z,19Z)-docosahexaenoate + O2 = (14S)-hydroperoxy-(4Z,7Z,10Z,12E,16Z,19Z)-docosahexaenoate</text>
        <dbReference type="Rhea" id="RHEA:41332"/>
        <dbReference type="ChEBI" id="CHEBI:15379"/>
        <dbReference type="ChEBI" id="CHEBI:77016"/>
        <dbReference type="ChEBI" id="CHEBI:78048"/>
    </reaction>
    <physiologicalReaction direction="left-to-right" evidence="27">
        <dbReference type="Rhea" id="RHEA:41333"/>
    </physiologicalReaction>
</comment>
<comment type="catalytic activity">
    <reaction evidence="19">
        <text>(4Z,7Z,10Z,13Z,16Z,19Z)-docosahexaenoate + O2 = (17S)-hydroperoxy-(4Z,7Z,10Z,13Z,15E,19Z)-docosahexaenoate</text>
        <dbReference type="Rhea" id="RHEA:50840"/>
        <dbReference type="ChEBI" id="CHEBI:15379"/>
        <dbReference type="ChEBI" id="CHEBI:77016"/>
        <dbReference type="ChEBI" id="CHEBI:133795"/>
    </reaction>
    <physiologicalReaction direction="left-to-right" evidence="19">
        <dbReference type="Rhea" id="RHEA:50841"/>
    </physiologicalReaction>
</comment>
<dbReference type="CDD" id="cd01753">
    <property type="entry name" value="PLAT_LOX"/>
    <property type="match status" value="1"/>
</dbReference>
<keyword evidence="6" id="KW-0551">Lipid droplet</keyword>
<evidence type="ECO:0000256" key="7">
    <source>
        <dbReference type="ARBA" id="ARBA00022723"/>
    </source>
</evidence>
<dbReference type="InterPro" id="IPR020833">
    <property type="entry name" value="LipOase_Fe_BS"/>
</dbReference>
<dbReference type="InterPro" id="IPR013819">
    <property type="entry name" value="LipOase_C"/>
</dbReference>
<evidence type="ECO:0000256" key="13">
    <source>
        <dbReference type="ARBA" id="ARBA00023136"/>
    </source>
</evidence>
<dbReference type="GO" id="GO:0016165">
    <property type="term" value="F:linoleate 13S-lipoxygenase activity"/>
    <property type="evidence" value="ECO:0007669"/>
    <property type="project" value="UniProtKB-EC"/>
</dbReference>
<evidence type="ECO:0000256" key="40">
    <source>
        <dbReference type="ARBA" id="ARBA00038997"/>
    </source>
</evidence>
<feature type="binding site" evidence="53">
    <location>
        <position position="82"/>
    </location>
    <ligand>
        <name>Ca(2+)</name>
        <dbReference type="ChEBI" id="CHEBI:29108"/>
        <label>1</label>
    </ligand>
</feature>
<keyword evidence="5" id="KW-0963">Cytoplasm</keyword>
<evidence type="ECO:0000256" key="2">
    <source>
        <dbReference type="ARBA" id="ARBA00004502"/>
    </source>
</evidence>
<dbReference type="EC" id="1.13.11.33" evidence="41"/>
<evidence type="ECO:0000256" key="25">
    <source>
        <dbReference type="ARBA" id="ARBA00036438"/>
    </source>
</evidence>
<evidence type="ECO:0000256" key="49">
    <source>
        <dbReference type="ARBA" id="ARBA00051069"/>
    </source>
</evidence>
<keyword evidence="12" id="KW-0443">Lipid metabolism</keyword>
<comment type="catalytic activity">
    <reaction evidence="36">
        <text>(7S)-hydroperoxy-(4Z,8E,10Z,13Z,16Z,19Z)-docosahexaenoate + O2 = (7S,17S)-dihydroperoxy-(4Z,8E,10Z,13Z,15E,19Z)-docosahexaenoate</text>
        <dbReference type="Rhea" id="RHEA:64728"/>
        <dbReference type="ChEBI" id="CHEBI:15379"/>
        <dbReference type="ChEBI" id="CHEBI:140349"/>
        <dbReference type="ChEBI" id="CHEBI:156049"/>
    </reaction>
    <physiologicalReaction direction="left-to-right" evidence="36">
        <dbReference type="Rhea" id="RHEA:64729"/>
    </physiologicalReaction>
</comment>
<evidence type="ECO:0000256" key="1">
    <source>
        <dbReference type="ARBA" id="ARBA00004370"/>
    </source>
</evidence>
<evidence type="ECO:0000259" key="57">
    <source>
        <dbReference type="PROSITE" id="PS50095"/>
    </source>
</evidence>
<evidence type="ECO:0000256" key="36">
    <source>
        <dbReference type="ARBA" id="ARBA00036949"/>
    </source>
</evidence>
<evidence type="ECO:0000256" key="18">
    <source>
        <dbReference type="ARBA" id="ARBA00035941"/>
    </source>
</evidence>
<comment type="caution">
    <text evidence="55">Lacks conserved residue(s) required for the propagation of feature annotation.</text>
</comment>
<feature type="binding site" evidence="52">
    <location>
        <position position="405"/>
    </location>
    <ligand>
        <name>Fe cation</name>
        <dbReference type="ChEBI" id="CHEBI:24875"/>
        <note>catalytic</note>
    </ligand>
</feature>
<dbReference type="GO" id="GO:0004052">
    <property type="term" value="F:arachidonate 12(S)-lipoxygenase activity"/>
    <property type="evidence" value="ECO:0007669"/>
    <property type="project" value="UniProtKB-EC"/>
</dbReference>
<dbReference type="GO" id="GO:0019369">
    <property type="term" value="P:arachidonate metabolic process"/>
    <property type="evidence" value="ECO:0007669"/>
    <property type="project" value="UniProtKB-ARBA"/>
</dbReference>
<protein>
    <recommendedName>
        <fullName evidence="42">Polyunsaturated fatty acid lipoxygenase ALOX15</fullName>
        <ecNumber evidence="39">1.13.11.12</ecNumber>
        <ecNumber evidence="40">1.13.11.31</ecNumber>
        <ecNumber evidence="41">1.13.11.33</ecNumber>
    </recommendedName>
    <alternativeName>
        <fullName evidence="46">12/15-lipoxygenase</fullName>
    </alternativeName>
    <alternativeName>
        <fullName evidence="45">Arachidonate 12-lipoxygenase, leukocyte-type</fullName>
    </alternativeName>
    <alternativeName>
        <fullName evidence="48">Arachidonate 15-lipoxygenase</fullName>
    </alternativeName>
    <alternativeName>
        <fullName evidence="47">Arachidonate omega-6 lipoxygenase</fullName>
    </alternativeName>
    <alternativeName>
        <fullName evidence="51">Erythroid cell-specific 15-lipoxygenase</fullName>
    </alternativeName>
    <alternativeName>
        <fullName evidence="43">Hepoxilin A3 synthase Alox15</fullName>
    </alternativeName>
    <alternativeName>
        <fullName evidence="44">Linoleate 13S-lipoxygenase</fullName>
    </alternativeName>
</protein>
<evidence type="ECO:0000256" key="37">
    <source>
        <dbReference type="ARBA" id="ARBA00037897"/>
    </source>
</evidence>
<dbReference type="GO" id="GO:0034440">
    <property type="term" value="P:lipid oxidation"/>
    <property type="evidence" value="ECO:0007669"/>
    <property type="project" value="InterPro"/>
</dbReference>
<keyword evidence="9 56" id="KW-0223">Dioxygenase</keyword>
<evidence type="ECO:0000256" key="55">
    <source>
        <dbReference type="PROSITE-ProRule" id="PRU00152"/>
    </source>
</evidence>
<comment type="catalytic activity">
    <reaction evidence="15">
        <text>N-(5Z,8Z,11Z,14Z)-eicosatetraenoyl-gamma-aminobutanoate + O2 = N-(15S)-hydroperoxy-(5Z,8Z,11Z,13E)-eicosatetraenoyl-gamma-aminobutanoate</text>
        <dbReference type="Rhea" id="RHEA:50180"/>
        <dbReference type="ChEBI" id="CHEBI:15379"/>
        <dbReference type="ChEBI" id="CHEBI:132072"/>
        <dbReference type="ChEBI" id="CHEBI:132078"/>
    </reaction>
    <physiologicalReaction direction="left-to-right" evidence="15">
        <dbReference type="Rhea" id="RHEA:50181"/>
    </physiologicalReaction>
</comment>
<comment type="pathway">
    <text evidence="37">Lipid metabolism; hydroperoxy eicosatetraenoic acid biosynthesis.</text>
</comment>
<evidence type="ECO:0000256" key="44">
    <source>
        <dbReference type="ARBA" id="ARBA00041853"/>
    </source>
</evidence>
<evidence type="ECO:0000259" key="58">
    <source>
        <dbReference type="PROSITE" id="PS51393"/>
    </source>
</evidence>
<dbReference type="GO" id="GO:0005811">
    <property type="term" value="C:lipid droplet"/>
    <property type="evidence" value="ECO:0007669"/>
    <property type="project" value="UniProtKB-SubCell"/>
</dbReference>
<dbReference type="Pfam" id="PF00305">
    <property type="entry name" value="Lipoxygenase"/>
    <property type="match status" value="2"/>
</dbReference>
<comment type="catalytic activity">
    <reaction evidence="32">
        <text>N-(5Z,8Z,11Z,14Z)-eicosatetraenoyl-glycine + O2 = N-(12S)-hydroperoxy-(5Z,8Z,10E,14Z)-eicosatetraenoyl-glycine</text>
        <dbReference type="Rhea" id="RHEA:50168"/>
        <dbReference type="ChEBI" id="CHEBI:15379"/>
        <dbReference type="ChEBI" id="CHEBI:59002"/>
        <dbReference type="ChEBI" id="CHEBI:132073"/>
    </reaction>
    <physiologicalReaction direction="left-to-right" evidence="32">
        <dbReference type="Rhea" id="RHEA:50169"/>
    </physiologicalReaction>
</comment>
<evidence type="ECO:0000256" key="52">
    <source>
        <dbReference type="PIRSR" id="PIRSR601885-1"/>
    </source>
</evidence>
<evidence type="ECO:0000256" key="21">
    <source>
        <dbReference type="ARBA" id="ARBA00036165"/>
    </source>
</evidence>
<comment type="catalytic activity">
    <reaction evidence="28">
        <text>(5Z,8Z,11Z,14Z)-eicosatetraenoate + 2 O2 = (14R,15S)-dihydroperoxy-(5Z,8Z,10E,12E)-eicosatetraenoate</text>
        <dbReference type="Rhea" id="RHEA:50928"/>
        <dbReference type="ChEBI" id="CHEBI:15379"/>
        <dbReference type="ChEBI" id="CHEBI:32395"/>
        <dbReference type="ChEBI" id="CHEBI:133900"/>
    </reaction>
    <physiologicalReaction direction="left-to-right" evidence="28">
        <dbReference type="Rhea" id="RHEA:50929"/>
    </physiologicalReaction>
</comment>
<dbReference type="SUPFAM" id="SSF48484">
    <property type="entry name" value="Lipoxigenase"/>
    <property type="match status" value="2"/>
</dbReference>
<dbReference type="PROSITE" id="PS51393">
    <property type="entry name" value="LIPOXYGENASE_3"/>
    <property type="match status" value="1"/>
</dbReference>
<evidence type="ECO:0000256" key="39">
    <source>
        <dbReference type="ARBA" id="ARBA00038988"/>
    </source>
</evidence>
<evidence type="ECO:0000256" key="6">
    <source>
        <dbReference type="ARBA" id="ARBA00022677"/>
    </source>
</evidence>
<dbReference type="FunFam" id="2.60.60.20:FF:000002">
    <property type="entry name" value="Arachidonate 5-lipoxygenase a"/>
    <property type="match status" value="1"/>
</dbReference>
<comment type="cofactor">
    <cofactor evidence="52">
        <name>Fe cation</name>
        <dbReference type="ChEBI" id="CHEBI:24875"/>
    </cofactor>
    <text evidence="52">Binds 1 Fe cation per subunit.</text>
</comment>
<evidence type="ECO:0000256" key="16">
    <source>
        <dbReference type="ARBA" id="ARBA00035888"/>
    </source>
</evidence>
<dbReference type="Proteomes" id="UP000551758">
    <property type="component" value="Unassembled WGS sequence"/>
</dbReference>
<comment type="catalytic activity">
    <reaction evidence="34">
        <text>N-(5Z,8Z,11Z,14Z)-eicosatetraenoyl-gamma-aminobutanoate + O2 = N-(12S)-hydroperoxy-(5Z,8Z,10E,14Z)-eicosatetraenoyl-gamma-aminobutanoate</text>
        <dbReference type="Rhea" id="RHEA:50176"/>
        <dbReference type="ChEBI" id="CHEBI:15379"/>
        <dbReference type="ChEBI" id="CHEBI:132072"/>
        <dbReference type="ChEBI" id="CHEBI:132075"/>
    </reaction>
    <physiologicalReaction direction="left-to-right" evidence="34">
        <dbReference type="Rhea" id="RHEA:50177"/>
    </physiologicalReaction>
</comment>
<evidence type="ECO:0000256" key="19">
    <source>
        <dbReference type="ARBA" id="ARBA00035958"/>
    </source>
</evidence>
<dbReference type="PRINTS" id="PR00087">
    <property type="entry name" value="LIPOXYGENASE"/>
</dbReference>
<comment type="catalytic activity">
    <reaction evidence="50">
        <text>N-(5Z,8Z,11Z,14Z)-eicosatetraenoyl-L-alanine + O2 = N-(12S)-hydroperoxy-(5Z,8Z,10E,14Z)-eicosatetraenoyl-alanine</text>
        <dbReference type="Rhea" id="RHEA:50172"/>
        <dbReference type="ChEBI" id="CHEBI:15379"/>
        <dbReference type="ChEBI" id="CHEBI:132071"/>
        <dbReference type="ChEBI" id="CHEBI:132074"/>
    </reaction>
    <physiologicalReaction direction="left-to-right" evidence="50">
        <dbReference type="Rhea" id="RHEA:50173"/>
    </physiologicalReaction>
</comment>
<name>A0A7J7E7U0_DICBM</name>
<evidence type="ECO:0000256" key="29">
    <source>
        <dbReference type="ARBA" id="ARBA00036582"/>
    </source>
</evidence>
<comment type="subunit">
    <text evidence="38">Interacts with PEBP1; in response to IL13/interleukin-13, prevents the interaction of PEBP1 with RAF1 to activate the ERK signaling cascade.</text>
</comment>
<evidence type="ECO:0000256" key="17">
    <source>
        <dbReference type="ARBA" id="ARBA00035889"/>
    </source>
</evidence>
<evidence type="ECO:0000256" key="28">
    <source>
        <dbReference type="ARBA" id="ARBA00036568"/>
    </source>
</evidence>
<dbReference type="GO" id="GO:0005829">
    <property type="term" value="C:cytosol"/>
    <property type="evidence" value="ECO:0007669"/>
    <property type="project" value="UniProtKB-SubCell"/>
</dbReference>
<feature type="domain" description="Lipoxygenase" evidence="58">
    <location>
        <begin position="123"/>
        <end position="746"/>
    </location>
</feature>
<reference evidence="59 60" key="1">
    <citation type="journal article" date="2020" name="Mol. Biol. Evol.">
        <title>Interspecific Gene Flow and the Evolution of Specialization in Black and White Rhinoceros.</title>
        <authorList>
            <person name="Moodley Y."/>
            <person name="Westbury M.V."/>
            <person name="Russo I.M."/>
            <person name="Gopalakrishnan S."/>
            <person name="Rakotoarivelo A."/>
            <person name="Olsen R.A."/>
            <person name="Prost S."/>
            <person name="Tunstall T."/>
            <person name="Ryder O.A."/>
            <person name="Dalen L."/>
            <person name="Bruford M.W."/>
        </authorList>
    </citation>
    <scope>NUCLEOTIDE SEQUENCE [LARGE SCALE GENOMIC DNA]</scope>
    <source>
        <strain evidence="59">SBR-YM</strain>
        <tissue evidence="59">Skin</tissue>
    </source>
</reference>
<evidence type="ECO:0000256" key="47">
    <source>
        <dbReference type="ARBA" id="ARBA00043163"/>
    </source>
</evidence>
<dbReference type="Gene3D" id="1.20.245.10">
    <property type="entry name" value="Lipoxygenase-1, Domain 5"/>
    <property type="match status" value="3"/>
</dbReference>
<dbReference type="EMBL" id="JACDTQ010003894">
    <property type="protein sequence ID" value="KAF5911789.1"/>
    <property type="molecule type" value="Genomic_DNA"/>
</dbReference>
<evidence type="ECO:0000256" key="24">
    <source>
        <dbReference type="ARBA" id="ARBA00036369"/>
    </source>
</evidence>
<evidence type="ECO:0000256" key="30">
    <source>
        <dbReference type="ARBA" id="ARBA00036658"/>
    </source>
</evidence>
<keyword evidence="53" id="KW-0106">Calcium</keyword>
<evidence type="ECO:0000256" key="23">
    <source>
        <dbReference type="ARBA" id="ARBA00036208"/>
    </source>
</evidence>
<keyword evidence="13" id="KW-0472">Membrane</keyword>
<dbReference type="SMART" id="SM00308">
    <property type="entry name" value="LH2"/>
    <property type="match status" value="1"/>
</dbReference>
<dbReference type="InterPro" id="IPR036226">
    <property type="entry name" value="LipOase_C_sf"/>
</dbReference>
<feature type="binding site" evidence="52">
    <location>
        <position position="400"/>
    </location>
    <ligand>
        <name>Fe cation</name>
        <dbReference type="ChEBI" id="CHEBI:24875"/>
        <note>catalytic</note>
    </ligand>
</feature>
<comment type="catalytic activity">
    <reaction evidence="22">
        <text>(4Z,7Z,10Z,13Z,16Z,19Z)-docosahexaenoate + O2 = (11S)-hydroperoxy-(4Z,7Z,9E,13Z,16Z,19Z)-docosahexaenoate</text>
        <dbReference type="Rhea" id="RHEA:64732"/>
        <dbReference type="ChEBI" id="CHEBI:15379"/>
        <dbReference type="ChEBI" id="CHEBI:77016"/>
        <dbReference type="ChEBI" id="CHEBI:156131"/>
    </reaction>
    <physiologicalReaction direction="left-to-right" evidence="22">
        <dbReference type="Rhea" id="RHEA:64733"/>
    </physiologicalReaction>
</comment>
<gene>
    <name evidence="59" type="ORF">HPG69_015767</name>
</gene>
<organism evidence="59 60">
    <name type="scientific">Diceros bicornis minor</name>
    <name type="common">South-central black rhinoceros</name>
    <dbReference type="NCBI Taxonomy" id="77932"/>
    <lineage>
        <taxon>Eukaryota</taxon>
        <taxon>Metazoa</taxon>
        <taxon>Chordata</taxon>
        <taxon>Craniata</taxon>
        <taxon>Vertebrata</taxon>
        <taxon>Euteleostomi</taxon>
        <taxon>Mammalia</taxon>
        <taxon>Eutheria</taxon>
        <taxon>Laurasiatheria</taxon>
        <taxon>Perissodactyla</taxon>
        <taxon>Rhinocerotidae</taxon>
        <taxon>Diceros</taxon>
    </lineage>
</organism>
<dbReference type="PROSITE" id="PS00711">
    <property type="entry name" value="LIPOXYGENASE_1"/>
    <property type="match status" value="1"/>
</dbReference>
<evidence type="ECO:0000256" key="27">
    <source>
        <dbReference type="ARBA" id="ARBA00036495"/>
    </source>
</evidence>
<dbReference type="AlphaFoldDB" id="A0A7J7E7U0"/>
<evidence type="ECO:0000256" key="56">
    <source>
        <dbReference type="RuleBase" id="RU003974"/>
    </source>
</evidence>
<dbReference type="PRINTS" id="PR00467">
    <property type="entry name" value="MAMLPOXGNASE"/>
</dbReference>
<evidence type="ECO:0000313" key="60">
    <source>
        <dbReference type="Proteomes" id="UP000551758"/>
    </source>
</evidence>
<evidence type="ECO:0000256" key="54">
    <source>
        <dbReference type="PIRSR" id="PIRSR601885-3"/>
    </source>
</evidence>
<dbReference type="PANTHER" id="PTHR11771">
    <property type="entry name" value="LIPOXYGENASE"/>
    <property type="match status" value="1"/>
</dbReference>
<evidence type="ECO:0000256" key="41">
    <source>
        <dbReference type="ARBA" id="ARBA00038998"/>
    </source>
</evidence>
<comment type="catalytic activity">
    <reaction evidence="33">
        <text>(12S)-hydroperoxy-(5Z,8Z,10E,14Z)-eicosatetraenoate = (8S)-hydroxy-(11S,12S)-epoxy-(5Z,9E,14Z)-eicosatrienoate</text>
        <dbReference type="Rhea" id="RHEA:50216"/>
        <dbReference type="ChEBI" id="CHEBI:57444"/>
        <dbReference type="ChEBI" id="CHEBI:132129"/>
    </reaction>
    <physiologicalReaction direction="left-to-right" evidence="33">
        <dbReference type="Rhea" id="RHEA:50217"/>
    </physiologicalReaction>
</comment>
<dbReference type="EC" id="1.13.11.31" evidence="40"/>
<comment type="catalytic activity">
    <reaction evidence="30">
        <text>(15S)-hydroperoxy-(5Z,8Z,11Z,13E)-eicosatetraenoate = (14S,15S)-epoxy-(5Z,8Z,10E,12E)-eicosatetraenoate + H2O</text>
        <dbReference type="Rhea" id="RHEA:50140"/>
        <dbReference type="ChEBI" id="CHEBI:15377"/>
        <dbReference type="ChEBI" id="CHEBI:57446"/>
        <dbReference type="ChEBI" id="CHEBI:132070"/>
    </reaction>
    <physiologicalReaction direction="left-to-right" evidence="30">
        <dbReference type="Rhea" id="RHEA:50141"/>
    </physiologicalReaction>
</comment>
<evidence type="ECO:0000256" key="12">
    <source>
        <dbReference type="ARBA" id="ARBA00023098"/>
    </source>
</evidence>
<evidence type="ECO:0000256" key="50">
    <source>
        <dbReference type="ARBA" id="ARBA00052695"/>
    </source>
</evidence>
<keyword evidence="11 52" id="KW-0408">Iron</keyword>
<evidence type="ECO:0000256" key="43">
    <source>
        <dbReference type="ARBA" id="ARBA00041403"/>
    </source>
</evidence>
<evidence type="ECO:0000256" key="38">
    <source>
        <dbReference type="ARBA" id="ARBA00038731"/>
    </source>
</evidence>
<dbReference type="InterPro" id="IPR001024">
    <property type="entry name" value="PLAT/LH2_dom"/>
</dbReference>
<evidence type="ECO:0000256" key="3">
    <source>
        <dbReference type="ARBA" id="ARBA00004514"/>
    </source>
</evidence>
<comment type="catalytic activity">
    <reaction evidence="35">
        <text>N-(5Z,8Z,11Z,14Z)-eicosatetraenoyl-taurine + O2 = N-(15S)-hydroperoxy-(5Z,8Z,11Z,13E)-eicosatetraenoyl-taurine</text>
        <dbReference type="Rhea" id="RHEA:50156"/>
        <dbReference type="ChEBI" id="CHEBI:15379"/>
        <dbReference type="ChEBI" id="CHEBI:132060"/>
        <dbReference type="ChEBI" id="CHEBI:132062"/>
    </reaction>
    <physiologicalReaction direction="left-to-right" evidence="35">
        <dbReference type="Rhea" id="RHEA:50157"/>
    </physiologicalReaction>
</comment>
<comment type="catalytic activity">
    <reaction evidence="21">
        <text>N-(5Z,8Z,11Z,14Z)-eicosatetraenoyl-glycine + O2 = N-(15S)-hydroperoxy-(5Z,8Z,11Z,13E)-eicosatetraenoyl-glycine</text>
        <dbReference type="Rhea" id="RHEA:50188"/>
        <dbReference type="ChEBI" id="CHEBI:15379"/>
        <dbReference type="ChEBI" id="CHEBI:59002"/>
        <dbReference type="ChEBI" id="CHEBI:132076"/>
    </reaction>
    <physiologicalReaction direction="left-to-right" evidence="21">
        <dbReference type="Rhea" id="RHEA:50189"/>
    </physiologicalReaction>
</comment>
<comment type="catalytic activity">
    <reaction evidence="20">
        <text>(14S,15R)-epoxy-(5Z,8Z,11Z)-eicosatrienoate + O2 = (12S)-hydroperoxy-(14S,15R)-epoxy-(5Z,8Z,10E)-eicosatrienoate</text>
        <dbReference type="Rhea" id="RHEA:50284"/>
        <dbReference type="ChEBI" id="CHEBI:15379"/>
        <dbReference type="ChEBI" id="CHEBI:131964"/>
        <dbReference type="ChEBI" id="CHEBI:132065"/>
    </reaction>
    <physiologicalReaction direction="left-to-right" evidence="20">
        <dbReference type="Rhea" id="RHEA:50285"/>
    </physiologicalReaction>
</comment>
<feature type="domain" description="PLAT" evidence="57">
    <location>
        <begin position="10"/>
        <end position="123"/>
    </location>
</feature>
<evidence type="ECO:0000256" key="5">
    <source>
        <dbReference type="ARBA" id="ARBA00022490"/>
    </source>
</evidence>
<evidence type="ECO:0000256" key="4">
    <source>
        <dbReference type="ARBA" id="ARBA00009419"/>
    </source>
</evidence>
<comment type="catalytic activity">
    <reaction evidence="31">
        <text>(7Z,10Z,13Z,16Z,19Z)-docosapentaenoate + O2 = 14-hydroperoxy-(7Z,10Z,12E,16Z,19Z)-docosapentaenoate</text>
        <dbReference type="Rhea" id="RHEA:50836"/>
        <dbReference type="ChEBI" id="CHEBI:15379"/>
        <dbReference type="ChEBI" id="CHEBI:77224"/>
        <dbReference type="ChEBI" id="CHEBI:133798"/>
    </reaction>
    <physiologicalReaction direction="left-to-right" evidence="31">
        <dbReference type="Rhea" id="RHEA:50837"/>
    </physiologicalReaction>
</comment>
<evidence type="ECO:0000256" key="32">
    <source>
        <dbReference type="ARBA" id="ARBA00036768"/>
    </source>
</evidence>
<evidence type="ECO:0000256" key="15">
    <source>
        <dbReference type="ARBA" id="ARBA00035867"/>
    </source>
</evidence>
<feature type="site" description="Essential for stabilizing binding to COTL1" evidence="54">
    <location>
        <position position="108"/>
    </location>
</feature>
<comment type="catalytic activity">
    <reaction evidence="25">
        <text>N-(5Z,8Z,11Z,14Z)-eicosatetraenoyl-taurine + O2 = N-(12S)-hydroperoxy-(5Z,8Z,10E,14Z)-eicosatetraenoyl-taurine</text>
        <dbReference type="Rhea" id="RHEA:50160"/>
        <dbReference type="ChEBI" id="CHEBI:15379"/>
        <dbReference type="ChEBI" id="CHEBI:132060"/>
        <dbReference type="ChEBI" id="CHEBI:132061"/>
    </reaction>
    <physiologicalReaction direction="left-to-right" evidence="25">
        <dbReference type="Rhea" id="RHEA:50161"/>
    </physiologicalReaction>
</comment>
<keyword evidence="7 52" id="KW-0479">Metal-binding</keyword>
<dbReference type="FunFam" id="3.10.450.60:FF:000004">
    <property type="entry name" value="Arachidonate 12-lipoxygenase, 12S-type"/>
    <property type="match status" value="1"/>
</dbReference>
<feature type="binding site" evidence="52">
    <location>
        <position position="624"/>
    </location>
    <ligand>
        <name>Fe cation</name>
        <dbReference type="ChEBI" id="CHEBI:24875"/>
        <note>catalytic</note>
    </ligand>
</feature>
<evidence type="ECO:0000256" key="53">
    <source>
        <dbReference type="PIRSR" id="PIRSR601885-2"/>
    </source>
</evidence>
<dbReference type="EC" id="1.13.11.12" evidence="39"/>
<evidence type="ECO:0000256" key="33">
    <source>
        <dbReference type="ARBA" id="ARBA00036803"/>
    </source>
</evidence>
<keyword evidence="8" id="KW-0276">Fatty acid metabolism</keyword>
<feature type="binding site" evidence="52">
    <location>
        <position position="746"/>
    </location>
    <ligand>
        <name>Fe cation</name>
        <dbReference type="ChEBI" id="CHEBI:24875"/>
        <note>catalytic</note>
    </ligand>
</feature>
<keyword evidence="60" id="KW-1185">Reference proteome</keyword>
<keyword evidence="10 56" id="KW-0560">Oxidoreductase</keyword>
<dbReference type="InterPro" id="IPR036392">
    <property type="entry name" value="PLAT/LH2_dom_sf"/>
</dbReference>
<comment type="catalytic activity">
    <reaction evidence="49">
        <text>N-(5Z,8Z,11Z,14Z)-eicosatetraenoyl-L-alanine + O2 = N-(15S)-hydroperoxy-(5Z,8Z,11Z,13E)-eicosatetraenoyl-alanine</text>
        <dbReference type="Rhea" id="RHEA:50184"/>
        <dbReference type="ChEBI" id="CHEBI:15379"/>
        <dbReference type="ChEBI" id="CHEBI:132071"/>
        <dbReference type="ChEBI" id="CHEBI:132077"/>
    </reaction>
    <physiologicalReaction direction="left-to-right" evidence="49">
        <dbReference type="Rhea" id="RHEA:50185"/>
    </physiologicalReaction>
</comment>
<comment type="catalytic activity">
    <reaction evidence="29">
        <text>(14R,15S)-epoxy-(5Z,8Z,11Z)-eicosatrienoate + O2 = (12S)-hydroperoxy-(14R,15S)-epoxy-(5Z,8Z,10E)-eicosatrienoate</text>
        <dbReference type="Rhea" id="RHEA:50276"/>
        <dbReference type="ChEBI" id="CHEBI:15379"/>
        <dbReference type="ChEBI" id="CHEBI:131965"/>
        <dbReference type="ChEBI" id="CHEBI:132063"/>
    </reaction>
    <physiologicalReaction direction="left-to-right" evidence="29">
        <dbReference type="Rhea" id="RHEA:50277"/>
    </physiologicalReaction>
</comment>
<comment type="catalytic activity">
    <reaction evidence="26">
        <text>(5Z,8Z,11Z,14Z)-eicosatetraenoate + 2 O2 = (8S,15S)-dihydroperoxy-(5Z,9E,11Z,13E)-eicosatetraenoate</text>
        <dbReference type="Rhea" id="RHEA:50924"/>
        <dbReference type="ChEBI" id="CHEBI:15379"/>
        <dbReference type="ChEBI" id="CHEBI:32395"/>
        <dbReference type="ChEBI" id="CHEBI:133899"/>
    </reaction>
    <physiologicalReaction direction="left-to-right" evidence="26">
        <dbReference type="Rhea" id="RHEA:50925"/>
    </physiologicalReaction>
</comment>
<dbReference type="PROSITE" id="PS50095">
    <property type="entry name" value="PLAT"/>
    <property type="match status" value="1"/>
</dbReference>
<comment type="catalytic activity">
    <reaction evidence="16">
        <text>(7S)-hydroperoxy-(4Z,8E,10Z,13Z,16Z,19Z)-docosahexaenoate + O2 = (7S,14S)-dihydroperoxy-(4Z,8E,10Z,12E,16Z,19Z)-docosahexaenoate</text>
        <dbReference type="Rhea" id="RHEA:64724"/>
        <dbReference type="ChEBI" id="CHEBI:15379"/>
        <dbReference type="ChEBI" id="CHEBI:156049"/>
        <dbReference type="ChEBI" id="CHEBI:156082"/>
    </reaction>
    <physiologicalReaction direction="left-to-right" evidence="16">
        <dbReference type="Rhea" id="RHEA:64725"/>
    </physiologicalReaction>
</comment>
<evidence type="ECO:0000256" key="34">
    <source>
        <dbReference type="ARBA" id="ARBA00036852"/>
    </source>
</evidence>
<comment type="catalytic activity">
    <reaction evidence="24">
        <text>(4Z,7Z,10Z,13Z,16Z)-docosapentaenoate + O2 = 14-hydroperoxy-(4Z,7Z,10Z,12E,16Z)-docosapentaenoate</text>
        <dbReference type="Rhea" id="RHEA:50824"/>
        <dbReference type="ChEBI" id="CHEBI:15379"/>
        <dbReference type="ChEBI" id="CHEBI:77226"/>
        <dbReference type="ChEBI" id="CHEBI:133799"/>
    </reaction>
    <physiologicalReaction direction="left-to-right" evidence="24">
        <dbReference type="Rhea" id="RHEA:50825"/>
    </physiologicalReaction>
</comment>
<dbReference type="FunFam" id="1.20.245.10:FF:000001">
    <property type="entry name" value="Arachidonate 5-lipoxygenase a"/>
    <property type="match status" value="1"/>
</dbReference>
<dbReference type="GO" id="GO:0050473">
    <property type="term" value="F:arachidonate 15-lipoxygenase activity"/>
    <property type="evidence" value="ECO:0007669"/>
    <property type="project" value="UniProtKB-EC"/>
</dbReference>
<comment type="catalytic activity">
    <reaction evidence="23">
        <text>(14R,15S)-epoxy-(5Z,8Z,11Z)-eicosatrienoate + O2 = (5S)-hydroperoxy-(14R,15S)-epoxy-(6E,8Z,11Z)-eicosatrienoate</text>
        <dbReference type="Rhea" id="RHEA:50280"/>
        <dbReference type="ChEBI" id="CHEBI:15379"/>
        <dbReference type="ChEBI" id="CHEBI:131965"/>
        <dbReference type="ChEBI" id="CHEBI:132067"/>
    </reaction>
    <physiologicalReaction direction="left-to-right" evidence="23">
        <dbReference type="Rhea" id="RHEA:50281"/>
    </physiologicalReaction>
</comment>
<dbReference type="Pfam" id="PF01477">
    <property type="entry name" value="PLAT"/>
    <property type="match status" value="1"/>
</dbReference>
<evidence type="ECO:0000256" key="9">
    <source>
        <dbReference type="ARBA" id="ARBA00022964"/>
    </source>
</evidence>
<dbReference type="InterPro" id="IPR001885">
    <property type="entry name" value="LipOase_mml"/>
</dbReference>
<proteinExistence type="inferred from homology"/>
<feature type="non-terminal residue" evidence="59">
    <location>
        <position position="1"/>
    </location>
</feature>
<evidence type="ECO:0000256" key="8">
    <source>
        <dbReference type="ARBA" id="ARBA00022832"/>
    </source>
</evidence>
<evidence type="ECO:0000256" key="22">
    <source>
        <dbReference type="ARBA" id="ARBA00036202"/>
    </source>
</evidence>
<feature type="binding site" evidence="53">
    <location>
        <position position="25"/>
    </location>
    <ligand>
        <name>Ca(2+)</name>
        <dbReference type="ChEBI" id="CHEBI:29108"/>
        <label>1</label>
    </ligand>
</feature>
<dbReference type="GO" id="GO:0016020">
    <property type="term" value="C:membrane"/>
    <property type="evidence" value="ECO:0007669"/>
    <property type="project" value="UniProtKB-SubCell"/>
</dbReference>
<evidence type="ECO:0000256" key="51">
    <source>
        <dbReference type="ARBA" id="ARBA00077387"/>
    </source>
</evidence>
<accession>A0A7J7E7U0</accession>
<comment type="similarity">
    <text evidence="4 56">Belongs to the lipoxygenase family.</text>
</comment>
<evidence type="ECO:0000256" key="35">
    <source>
        <dbReference type="ARBA" id="ARBA00036945"/>
    </source>
</evidence>
<dbReference type="SUPFAM" id="SSF49723">
    <property type="entry name" value="Lipase/lipooxygenase domain (PLAT/LH2 domain)"/>
    <property type="match status" value="1"/>
</dbReference>
<dbReference type="InterPro" id="IPR000907">
    <property type="entry name" value="LipOase"/>
</dbReference>
<sequence length="746" mass="84141">RRETSFGKMGLYRVRVSTGSSLYAGSINQVQLWLVGQHGEAALGTRLRPAWGKEAEFKVDVPEYLGPLLFVKLRKRRLLQDDAWFCNWISVQGPGASGDELRFPCYRWVEGDGVLSLPEGTGRTVVDDPQGLFKKHREEELEERRKLYRLALLLPPDSWPHSELLTLPQYQCLISFLHHRWGNWKDGLILSVAAAGICDLPVDERFLEDKRIDFEASLAKGLAELAVKDSLNVLTCWNDLDDFNRIFWCGQSKLAERVRDSWKEDALFGYQFLNGANPMLLRRSIHLPARLVFPPGMEELQAQLEKELEGGTLFEADFSLLDGIKANIILCSQQYLAAPLVMLKLQPDGKLLPMVIQLQLPCVGSPPPPLFLPTDAPMVWLLAKCWVRSSDFQLHELQSHLLRGHLMAEVIAVATMRCLPSIHPIFKVTPYSRLSCLPLCAPRHSPTSGGPLSVESQVWGEPTSESQESKRLVIPHLRYTMEINIRARTGLVSDMGVFDQVVSTGGGGHVELLKRARAFLTYSSFCPPEDLADRGLLGVQSSFYAQDALRLWEIISRYVEGIVNLHYKTDEAVKEDLELQAWCREITEMGLLGAQDQGFPVSLQSRDKVCHFVTMCIFTCTGQHSSNHLGQLDWYTWVPNAPCTMRLPPPTTKDATLETVMATLPNFHQASLQMSITWQLGRRQPVMVALGQHEEEYFSGPGPKAVLKKFREELAALDKEIEIRNAKLDMPYEYLRPSLVENSVAI</sequence>
<evidence type="ECO:0000256" key="46">
    <source>
        <dbReference type="ARBA" id="ARBA00042534"/>
    </source>
</evidence>
<dbReference type="Gene3D" id="2.60.60.20">
    <property type="entry name" value="PLAT/LH2 domain"/>
    <property type="match status" value="1"/>
</dbReference>
<comment type="catalytic activity">
    <reaction evidence="14">
        <text>(14S,15R)-epoxy-(5Z,8Z,11Z)-eicosatrienoate + O2 = (8S)-hydroperoxy-(14S,15R)-epoxy-(5Z,9E,11Z)-eicosatrienoate</text>
        <dbReference type="Rhea" id="RHEA:50288"/>
        <dbReference type="ChEBI" id="CHEBI:15379"/>
        <dbReference type="ChEBI" id="CHEBI:131964"/>
        <dbReference type="ChEBI" id="CHEBI:132068"/>
    </reaction>
    <physiologicalReaction direction="left-to-right" evidence="14">
        <dbReference type="Rhea" id="RHEA:50289"/>
    </physiologicalReaction>
</comment>
<evidence type="ECO:0000256" key="14">
    <source>
        <dbReference type="ARBA" id="ARBA00035753"/>
    </source>
</evidence>
<evidence type="ECO:0000256" key="31">
    <source>
        <dbReference type="ARBA" id="ARBA00036752"/>
    </source>
</evidence>
<evidence type="ECO:0000256" key="48">
    <source>
        <dbReference type="ARBA" id="ARBA00043170"/>
    </source>
</evidence>
<dbReference type="GO" id="GO:0019372">
    <property type="term" value="P:lipoxygenase pathway"/>
    <property type="evidence" value="ECO:0007669"/>
    <property type="project" value="UniProtKB-ARBA"/>
</dbReference>